<evidence type="ECO:0000313" key="15">
    <source>
        <dbReference type="Proteomes" id="UP000242258"/>
    </source>
</evidence>
<keyword evidence="9 10" id="KW-0998">Cell outer membrane</keyword>
<keyword evidence="15" id="KW-1185">Reference proteome</keyword>
<dbReference type="InterPro" id="IPR000531">
    <property type="entry name" value="Beta-barrel_TonB"/>
</dbReference>
<keyword evidence="4 10" id="KW-0812">Transmembrane</keyword>
<dbReference type="InterPro" id="IPR012910">
    <property type="entry name" value="Plug_dom"/>
</dbReference>
<gene>
    <name evidence="14" type="ORF">BI198_06870</name>
</gene>
<evidence type="ECO:0000256" key="6">
    <source>
        <dbReference type="ARBA" id="ARBA00023065"/>
    </source>
</evidence>
<evidence type="ECO:0000256" key="2">
    <source>
        <dbReference type="ARBA" id="ARBA00022448"/>
    </source>
</evidence>
<sequence>MFKPVFATAIVACSSTFIPSVIATEIEHISIYANRTATPQQQLLASVTILERDDIVARQAGDLPNLLAQLVGINLSRDGGRGQNASVYIRGGNTGHSLVLIDGVRLGSATLGYKTLSMLPLELIERIEVIRGPRAAFYGADALSGIIAITTRRSNGVEMNANTGSYGQVGADVSVSHAVDDLTLRATVGLSRADGFNVQPDLDADKDGYQQKFAKLAADYHTDFGLWQLQGDISSGRYQFDTAWSDEDQSDTLNRSYLLGWQHQVGQWQHQLQLSRSLDADTTFGPNSRSPFITERDEFNYQALTPLSDAFTVLAGVNWYQEQVGQSATPYEQTSRINRALFTGINYQQHGVQLEAAARRDVFDKYGGENTWQLAAGYHFTEQWLVRASRATAFKIPSFNALYYPGFANPDLKPEQSLADELAVRYNTAQLQLELNWFSRDITNLIQGIEQAENVTLAKISGIELSIAKQWQQFNSEISYAWLDTENSTTGNKLERRPENTLNWRGSYMATNWSAFVTADYQSSTYQGAFASVANVPSFTVWGLGGSYQLNTNLVLRSAVNNLLDKQYQTSAGYATAGVNFTLSLSYSL</sequence>
<dbReference type="AlphaFoldDB" id="A0A1E7Q5G8"/>
<dbReference type="PANTHER" id="PTHR30069">
    <property type="entry name" value="TONB-DEPENDENT OUTER MEMBRANE RECEPTOR"/>
    <property type="match status" value="1"/>
</dbReference>
<dbReference type="Pfam" id="PF00593">
    <property type="entry name" value="TonB_dep_Rec_b-barrel"/>
    <property type="match status" value="1"/>
</dbReference>
<keyword evidence="14" id="KW-0675">Receptor</keyword>
<dbReference type="InterPro" id="IPR036942">
    <property type="entry name" value="Beta-barrel_TonB_sf"/>
</dbReference>
<evidence type="ECO:0000256" key="1">
    <source>
        <dbReference type="ARBA" id="ARBA00004571"/>
    </source>
</evidence>
<comment type="caution">
    <text evidence="14">The sequence shown here is derived from an EMBL/GenBank/DDBJ whole genome shotgun (WGS) entry which is preliminary data.</text>
</comment>
<feature type="domain" description="TonB-dependent receptor plug" evidence="13">
    <location>
        <begin position="40"/>
        <end position="146"/>
    </location>
</feature>
<evidence type="ECO:0000256" key="9">
    <source>
        <dbReference type="ARBA" id="ARBA00023237"/>
    </source>
</evidence>
<dbReference type="CDD" id="cd01347">
    <property type="entry name" value="ligand_gated_channel"/>
    <property type="match status" value="1"/>
</dbReference>
<dbReference type="EMBL" id="MKEK01000001">
    <property type="protein sequence ID" value="OEY69323.1"/>
    <property type="molecule type" value="Genomic_DNA"/>
</dbReference>
<dbReference type="PROSITE" id="PS52016">
    <property type="entry name" value="TONB_DEPENDENT_REC_3"/>
    <property type="match status" value="1"/>
</dbReference>
<dbReference type="InterPro" id="IPR039426">
    <property type="entry name" value="TonB-dep_rcpt-like"/>
</dbReference>
<dbReference type="RefSeq" id="WP_070048889.1">
    <property type="nucleotide sequence ID" value="NZ_CBCSDO010000006.1"/>
</dbReference>
<evidence type="ECO:0000256" key="10">
    <source>
        <dbReference type="PROSITE-ProRule" id="PRU01360"/>
    </source>
</evidence>
<keyword evidence="8 10" id="KW-0472">Membrane</keyword>
<feature type="domain" description="TonB-dependent receptor-like beta-barrel" evidence="12">
    <location>
        <begin position="175"/>
        <end position="563"/>
    </location>
</feature>
<dbReference type="GO" id="GO:0006811">
    <property type="term" value="P:monoatomic ion transport"/>
    <property type="evidence" value="ECO:0007669"/>
    <property type="project" value="UniProtKB-KW"/>
</dbReference>
<accession>A0A1E7Q5G8</accession>
<evidence type="ECO:0000256" key="3">
    <source>
        <dbReference type="ARBA" id="ARBA00022452"/>
    </source>
</evidence>
<comment type="similarity">
    <text evidence="10 11">Belongs to the TonB-dependent receptor family.</text>
</comment>
<evidence type="ECO:0000259" key="13">
    <source>
        <dbReference type="Pfam" id="PF07715"/>
    </source>
</evidence>
<organism evidence="14 15">
    <name type="scientific">Rheinheimera salexigens</name>
    <dbReference type="NCBI Taxonomy" id="1628148"/>
    <lineage>
        <taxon>Bacteria</taxon>
        <taxon>Pseudomonadati</taxon>
        <taxon>Pseudomonadota</taxon>
        <taxon>Gammaproteobacteria</taxon>
        <taxon>Chromatiales</taxon>
        <taxon>Chromatiaceae</taxon>
        <taxon>Rheinheimera</taxon>
    </lineage>
</organism>
<evidence type="ECO:0000256" key="11">
    <source>
        <dbReference type="RuleBase" id="RU003357"/>
    </source>
</evidence>
<name>A0A1E7Q5G8_9GAMM</name>
<keyword evidence="3 10" id="KW-1134">Transmembrane beta strand</keyword>
<dbReference type="GO" id="GO:0015889">
    <property type="term" value="P:cobalamin transport"/>
    <property type="evidence" value="ECO:0007669"/>
    <property type="project" value="TreeGrafter"/>
</dbReference>
<evidence type="ECO:0000256" key="7">
    <source>
        <dbReference type="ARBA" id="ARBA00023077"/>
    </source>
</evidence>
<dbReference type="Proteomes" id="UP000242258">
    <property type="component" value="Unassembled WGS sequence"/>
</dbReference>
<evidence type="ECO:0000313" key="14">
    <source>
        <dbReference type="EMBL" id="OEY69323.1"/>
    </source>
</evidence>
<dbReference type="GO" id="GO:0009279">
    <property type="term" value="C:cell outer membrane"/>
    <property type="evidence" value="ECO:0007669"/>
    <property type="project" value="UniProtKB-SubCell"/>
</dbReference>
<reference evidence="15" key="1">
    <citation type="submission" date="2016-09" db="EMBL/GenBank/DDBJ databases">
        <authorList>
            <person name="Wan X."/>
            <person name="Hou S."/>
        </authorList>
    </citation>
    <scope>NUCLEOTIDE SEQUENCE [LARGE SCALE GENOMIC DNA]</scope>
    <source>
        <strain evidence="15">KH87</strain>
    </source>
</reference>
<dbReference type="Gene3D" id="2.40.170.20">
    <property type="entry name" value="TonB-dependent receptor, beta-barrel domain"/>
    <property type="match status" value="1"/>
</dbReference>
<evidence type="ECO:0000256" key="5">
    <source>
        <dbReference type="ARBA" id="ARBA00022729"/>
    </source>
</evidence>
<keyword evidence="5" id="KW-0732">Signal</keyword>
<keyword evidence="6" id="KW-0406">Ion transport</keyword>
<evidence type="ECO:0000256" key="4">
    <source>
        <dbReference type="ARBA" id="ARBA00022692"/>
    </source>
</evidence>
<evidence type="ECO:0000256" key="8">
    <source>
        <dbReference type="ARBA" id="ARBA00023136"/>
    </source>
</evidence>
<proteinExistence type="inferred from homology"/>
<dbReference type="InterPro" id="IPR037066">
    <property type="entry name" value="Plug_dom_sf"/>
</dbReference>
<evidence type="ECO:0000259" key="12">
    <source>
        <dbReference type="Pfam" id="PF00593"/>
    </source>
</evidence>
<comment type="subcellular location">
    <subcellularLocation>
        <location evidence="1 10">Cell outer membrane</location>
        <topology evidence="1 10">Multi-pass membrane protein</topology>
    </subcellularLocation>
</comment>
<keyword evidence="2 10" id="KW-0813">Transport</keyword>
<dbReference type="PANTHER" id="PTHR30069:SF53">
    <property type="entry name" value="COLICIN I RECEPTOR-RELATED"/>
    <property type="match status" value="1"/>
</dbReference>
<dbReference type="STRING" id="1628148.BI198_06870"/>
<dbReference type="SUPFAM" id="SSF56935">
    <property type="entry name" value="Porins"/>
    <property type="match status" value="1"/>
</dbReference>
<protein>
    <submittedName>
        <fullName evidence="14">TonB-dependent receptor</fullName>
    </submittedName>
</protein>
<dbReference type="Pfam" id="PF07715">
    <property type="entry name" value="Plug"/>
    <property type="match status" value="1"/>
</dbReference>
<dbReference type="OrthoDB" id="9815954at2"/>
<dbReference type="Gene3D" id="2.170.130.10">
    <property type="entry name" value="TonB-dependent receptor, plug domain"/>
    <property type="match status" value="1"/>
</dbReference>
<keyword evidence="7 11" id="KW-0798">TonB box</keyword>